<evidence type="ECO:0008006" key="4">
    <source>
        <dbReference type="Google" id="ProtNLM"/>
    </source>
</evidence>
<dbReference type="InterPro" id="IPR029063">
    <property type="entry name" value="SAM-dependent_MTases_sf"/>
</dbReference>
<protein>
    <recommendedName>
        <fullName evidence="4">Methyltransferase-like protein 22</fullName>
    </recommendedName>
</protein>
<evidence type="ECO:0000313" key="3">
    <source>
        <dbReference type="Proteomes" id="UP001627154"/>
    </source>
</evidence>
<keyword evidence="3" id="KW-1185">Reference proteome</keyword>
<dbReference type="EMBL" id="JBJJXI010000020">
    <property type="protein sequence ID" value="KAL3405713.1"/>
    <property type="molecule type" value="Genomic_DNA"/>
</dbReference>
<dbReference type="AlphaFoldDB" id="A0ABD2XJV2"/>
<dbReference type="InterPro" id="IPR038899">
    <property type="entry name" value="METTL22"/>
</dbReference>
<dbReference type="PANTHER" id="PTHR23108:SF0">
    <property type="entry name" value="METHYLTRANSFERASE-LIKE PROTEIN 22"/>
    <property type="match status" value="1"/>
</dbReference>
<organism evidence="2 3">
    <name type="scientific">Trichogramma kaykai</name>
    <dbReference type="NCBI Taxonomy" id="54128"/>
    <lineage>
        <taxon>Eukaryota</taxon>
        <taxon>Metazoa</taxon>
        <taxon>Ecdysozoa</taxon>
        <taxon>Arthropoda</taxon>
        <taxon>Hexapoda</taxon>
        <taxon>Insecta</taxon>
        <taxon>Pterygota</taxon>
        <taxon>Neoptera</taxon>
        <taxon>Endopterygota</taxon>
        <taxon>Hymenoptera</taxon>
        <taxon>Apocrita</taxon>
        <taxon>Proctotrupomorpha</taxon>
        <taxon>Chalcidoidea</taxon>
        <taxon>Trichogrammatidae</taxon>
        <taxon>Trichogramma</taxon>
    </lineage>
</organism>
<dbReference type="Gene3D" id="3.40.50.150">
    <property type="entry name" value="Vaccinia Virus protein VP39"/>
    <property type="match status" value="1"/>
</dbReference>
<gene>
    <name evidence="2" type="ORF">TKK_002069</name>
</gene>
<feature type="compositionally biased region" description="Low complexity" evidence="1">
    <location>
        <begin position="48"/>
        <end position="65"/>
    </location>
</feature>
<evidence type="ECO:0000256" key="1">
    <source>
        <dbReference type="SAM" id="MobiDB-lite"/>
    </source>
</evidence>
<name>A0ABD2XJV2_9HYME</name>
<dbReference type="Proteomes" id="UP001627154">
    <property type="component" value="Unassembled WGS sequence"/>
</dbReference>
<sequence length="301" mass="33873">MTTTKHKITSEVMIEKDACSETNREGSNSAVSKFFFVLPDYMRRSHSHSSSSSSSNKNGQSSTTSLAVDEDGDLVLDRKPATEAAITIEHSIATELKLVGLQIWRGALLLADYVLSHPELFRDRRVLELGSGVGLDGIVASCLASEVCCTDIDCGTGILELIERNFKRNSELVRAKVSVCELDFLNTDWSPKLRSKLDKIDVIMAADVIYDDEITAGFVATLARLLDETPARAAYVALEKRYVFTLADLDSVAPMYEEFRRCIRRQKRDWQVTELSLDFPQYFAYQRLKQLVLLKIEKKTR</sequence>
<dbReference type="InterPro" id="IPR019410">
    <property type="entry name" value="Methyltransf_16"/>
</dbReference>
<comment type="caution">
    <text evidence="2">The sequence shown here is derived from an EMBL/GenBank/DDBJ whole genome shotgun (WGS) entry which is preliminary data.</text>
</comment>
<accession>A0ABD2XJV2</accession>
<dbReference type="SUPFAM" id="SSF53335">
    <property type="entry name" value="S-adenosyl-L-methionine-dependent methyltransferases"/>
    <property type="match status" value="1"/>
</dbReference>
<evidence type="ECO:0000313" key="2">
    <source>
        <dbReference type="EMBL" id="KAL3405713.1"/>
    </source>
</evidence>
<dbReference type="PANTHER" id="PTHR23108">
    <property type="entry name" value="METHYLTRANSFERASE-RELATED"/>
    <property type="match status" value="1"/>
</dbReference>
<reference evidence="2 3" key="1">
    <citation type="journal article" date="2024" name="bioRxiv">
        <title>A reference genome for Trichogramma kaykai: A tiny desert-dwelling parasitoid wasp with competing sex-ratio distorters.</title>
        <authorList>
            <person name="Culotta J."/>
            <person name="Lindsey A.R."/>
        </authorList>
    </citation>
    <scope>NUCLEOTIDE SEQUENCE [LARGE SCALE GENOMIC DNA]</scope>
    <source>
        <strain evidence="2 3">KSX58</strain>
    </source>
</reference>
<dbReference type="Pfam" id="PF10294">
    <property type="entry name" value="Methyltransf_16"/>
    <property type="match status" value="1"/>
</dbReference>
<proteinExistence type="predicted"/>
<feature type="region of interest" description="Disordered" evidence="1">
    <location>
        <begin position="46"/>
        <end position="65"/>
    </location>
</feature>